<accession>A0A075WG27</accession>
<dbReference type="Pfam" id="PF09341">
    <property type="entry name" value="Pcc1"/>
    <property type="match status" value="1"/>
</dbReference>
<dbReference type="RefSeq" id="WP_052270479.1">
    <property type="nucleotide sequence ID" value="NZ_CP006577.1"/>
</dbReference>
<dbReference type="AlphaFoldDB" id="A0A075WG27"/>
<dbReference type="NCBIfam" id="NF011470">
    <property type="entry name" value="PRK14887.1"/>
    <property type="match status" value="1"/>
</dbReference>
<evidence type="ECO:0008006" key="4">
    <source>
        <dbReference type="Google" id="ProtNLM"/>
    </source>
</evidence>
<organism evidence="2 3">
    <name type="scientific">Archaeoglobus fulgidus DSM 8774</name>
    <dbReference type="NCBI Taxonomy" id="1344584"/>
    <lineage>
        <taxon>Archaea</taxon>
        <taxon>Methanobacteriati</taxon>
        <taxon>Methanobacteriota</taxon>
        <taxon>Archaeoglobi</taxon>
        <taxon>Archaeoglobales</taxon>
        <taxon>Archaeoglobaceae</taxon>
        <taxon>Archaeoglobus</taxon>
    </lineage>
</organism>
<dbReference type="KEGG" id="afg:AFULGI_00012490"/>
<reference evidence="2 3" key="1">
    <citation type="submission" date="2013-07" db="EMBL/GenBank/DDBJ databases">
        <title>Genome of Archaeoglobus fulgidus.</title>
        <authorList>
            <person name="Fiebig A."/>
            <person name="Birkeland N.-K."/>
        </authorList>
    </citation>
    <scope>NUCLEOTIDE SEQUENCE [LARGE SCALE GENOMIC DNA]</scope>
    <source>
        <strain evidence="2 3">DSM 8774</strain>
    </source>
</reference>
<name>A0A075WG27_ARCFL</name>
<protein>
    <recommendedName>
        <fullName evidence="4">Transcription factor Pcc1</fullName>
    </recommendedName>
</protein>
<evidence type="ECO:0000313" key="2">
    <source>
        <dbReference type="EMBL" id="AIG98024.1"/>
    </source>
</evidence>
<dbReference type="EMBL" id="CP006577">
    <property type="protein sequence ID" value="AIG98024.1"/>
    <property type="molecule type" value="Genomic_DNA"/>
</dbReference>
<dbReference type="Gene3D" id="3.30.310.50">
    <property type="entry name" value="Alpha-D-phosphohexomutase, C-terminal domain"/>
    <property type="match status" value="1"/>
</dbReference>
<evidence type="ECO:0000256" key="1">
    <source>
        <dbReference type="ARBA" id="ARBA00007073"/>
    </source>
</evidence>
<sequence length="78" mass="8665">MGMMNRAEIVIEGCSPDVAKSIQPEIETSISRAKLYQSGERLGLEIEAEDVSDLRAAINSWLRLIKMCVEVEEVLKNG</sequence>
<dbReference type="Proteomes" id="UP000028501">
    <property type="component" value="Chromosome"/>
</dbReference>
<dbReference type="InterPro" id="IPR015419">
    <property type="entry name" value="CTAG/Pcc1"/>
</dbReference>
<gene>
    <name evidence="2" type="ORF">AFULGI_00012490</name>
</gene>
<proteinExistence type="inferred from homology"/>
<dbReference type="HOGENOM" id="CLU_170076_2_1_2"/>
<comment type="similarity">
    <text evidence="1">Belongs to the CTAG/PCC1 family.</text>
</comment>
<dbReference type="GeneID" id="24794756"/>
<evidence type="ECO:0000313" key="3">
    <source>
        <dbReference type="Proteomes" id="UP000028501"/>
    </source>
</evidence>